<dbReference type="EMBL" id="AP012292">
    <property type="protein sequence ID" value="BAL82782.1"/>
    <property type="molecule type" value="Genomic_DNA"/>
</dbReference>
<name>I0GPU5_SELRL</name>
<dbReference type="AlphaFoldDB" id="I0GPU5"/>
<proteinExistence type="predicted"/>
<dbReference type="HOGENOM" id="CLU_075559_1_0_9"/>
<dbReference type="KEGG" id="sri:SELR_10740"/>
<sequence>MVYHGSTEIIKKPDVLHSYRLLDFGQGFYVTTVKEQAMRWARRKAGLQKDKSGIVNCYQMTEDTDDLRHKTFSEDLIEWIDFVCKCRDGNMGYKEYDLISGKVANDKVFRVVDLYRTGIWDKDRALKEIKAYPNYDQIAFITQKAIDKLLIYDSYIEV</sequence>
<reference evidence="1 2" key="1">
    <citation type="submission" date="2011-10" db="EMBL/GenBank/DDBJ databases">
        <title>Whole genome sequence of Selenomonas ruminantium subsp. lactilytica TAM6421.</title>
        <authorList>
            <person name="Oguchi A."/>
            <person name="Ankai A."/>
            <person name="Kaneko J."/>
            <person name="Yamada-Narita S."/>
            <person name="Fukui S."/>
            <person name="Takahashi M."/>
            <person name="Onodera T."/>
            <person name="Kojima S."/>
            <person name="Fushimi T."/>
            <person name="Abe N."/>
            <person name="Kamio Y."/>
            <person name="Yamazaki S."/>
            <person name="Fujita N."/>
        </authorList>
    </citation>
    <scope>NUCLEOTIDE SEQUENCE [LARGE SCALE GENOMIC DNA]</scope>
    <source>
        <strain evidence="2">NBRC 103574 / TAM6421</strain>
    </source>
</reference>
<dbReference type="PATRIC" id="fig|927704.6.peg.1105"/>
<dbReference type="RefSeq" id="WP_014424219.1">
    <property type="nucleotide sequence ID" value="NC_017068.1"/>
</dbReference>
<dbReference type="Pfam" id="PF13151">
    <property type="entry name" value="DUF3990"/>
    <property type="match status" value="1"/>
</dbReference>
<dbReference type="eggNOG" id="ENOG502ZU65">
    <property type="taxonomic scope" value="Bacteria"/>
</dbReference>
<evidence type="ECO:0008006" key="3">
    <source>
        <dbReference type="Google" id="ProtNLM"/>
    </source>
</evidence>
<accession>I0GPU5</accession>
<evidence type="ECO:0000313" key="1">
    <source>
        <dbReference type="EMBL" id="BAL82782.1"/>
    </source>
</evidence>
<evidence type="ECO:0000313" key="2">
    <source>
        <dbReference type="Proteomes" id="UP000007887"/>
    </source>
</evidence>
<organism evidence="1 2">
    <name type="scientific">Selenomonas ruminantium subsp. lactilytica (strain NBRC 103574 / TAM6421)</name>
    <dbReference type="NCBI Taxonomy" id="927704"/>
    <lineage>
        <taxon>Bacteria</taxon>
        <taxon>Bacillati</taxon>
        <taxon>Bacillota</taxon>
        <taxon>Negativicutes</taxon>
        <taxon>Selenomonadales</taxon>
        <taxon>Selenomonadaceae</taxon>
        <taxon>Selenomonas</taxon>
    </lineage>
</organism>
<gene>
    <name evidence="1" type="ordered locus">SELR_10740</name>
</gene>
<protein>
    <recommendedName>
        <fullName evidence="3">DUF3990 domain-containing protein</fullName>
    </recommendedName>
</protein>
<dbReference type="InterPro" id="IPR025051">
    <property type="entry name" value="DUF3990"/>
</dbReference>
<dbReference type="Proteomes" id="UP000007887">
    <property type="component" value="Chromosome"/>
</dbReference>